<dbReference type="EMBL" id="CAMXCT020000032">
    <property type="protein sequence ID" value="CAL1126122.1"/>
    <property type="molecule type" value="Genomic_DNA"/>
</dbReference>
<evidence type="ECO:0000313" key="7">
    <source>
        <dbReference type="EMBL" id="CAI3972747.1"/>
    </source>
</evidence>
<evidence type="ECO:0000256" key="1">
    <source>
        <dbReference type="ARBA" id="ARBA00022737"/>
    </source>
</evidence>
<feature type="region of interest" description="Disordered" evidence="5">
    <location>
        <begin position="838"/>
        <end position="870"/>
    </location>
</feature>
<dbReference type="PROSITE" id="PS50005">
    <property type="entry name" value="TPR"/>
    <property type="match status" value="1"/>
</dbReference>
<dbReference type="OrthoDB" id="3191435at2759"/>
<dbReference type="GO" id="GO:0015631">
    <property type="term" value="F:tubulin binding"/>
    <property type="evidence" value="ECO:0007669"/>
    <property type="project" value="InterPro"/>
</dbReference>
<dbReference type="InterPro" id="IPR011990">
    <property type="entry name" value="TPR-like_helical_dom_sf"/>
</dbReference>
<dbReference type="PROSITE" id="PS51203">
    <property type="entry name" value="CS"/>
    <property type="match status" value="1"/>
</dbReference>
<keyword evidence="2 3" id="KW-0802">TPR repeat</keyword>
<feature type="coiled-coil region" evidence="4">
    <location>
        <begin position="70"/>
        <end position="104"/>
    </location>
</feature>
<keyword evidence="4" id="KW-0175">Coiled coil</keyword>
<keyword evidence="1" id="KW-0677">Repeat</keyword>
<reference evidence="8 9" key="2">
    <citation type="submission" date="2024-05" db="EMBL/GenBank/DDBJ databases">
        <authorList>
            <person name="Chen Y."/>
            <person name="Shah S."/>
            <person name="Dougan E. K."/>
            <person name="Thang M."/>
            <person name="Chan C."/>
        </authorList>
    </citation>
    <scope>NUCLEOTIDE SEQUENCE [LARGE SCALE GENOMIC DNA]</scope>
</reference>
<dbReference type="PANTHER" id="PTHR45641">
    <property type="entry name" value="TETRATRICOPEPTIDE REPEAT PROTEIN (AFU_ORTHOLOGUE AFUA_6G03870)"/>
    <property type="match status" value="1"/>
</dbReference>
<proteinExistence type="predicted"/>
<sequence length="1046" mass="116576">MQLEHDDDDPERVEEQLENEKKLEARYQKLVAELSSLPEETLNTFFALFDNCIQLYRLNKPTTRMITEIEQNRTERLRKMELRIEKAESRHALTEAAAEEVEKEHKRVIAKEESLFQSRVQQIRQEGHAVVLAAEARAEDAQKKREEIETQIKDIVVEMQEILELETFQREDLSNHLQKADIRTARAVLDAEVHVQSLRHEAEITTRKTFQDLQGNSRCAWALQEQVGGLKEAVTGVTACQRDHQLQHIPKVAPRPFDLEETPFDGLGKFGSFRSTQVPKGFYAETLCARTANAAPRLIQAQSVERLSDYLEQVVPVCRKRGDKFYMKGIQALAFVRWKQSRFREALPLFHEMEGYLGKSAALCENIAHTYNSLGDFEKAEDYLRQALKFIEQEAGMNKGNRGGVLLGLGIVRDRLGKHNEALPVCLKAYEFYKERANGAPASLQAKAGISCAKIYAKLGNLKQAETYIREAVEMYEITCGETSPLTASAYHELGKVLWGQRKREDAQKALKRAYELEAMKDAWDLVTLLEVHNLLMDTHLKETANIDRAKFADYFATTDYVVGRVRKELPQDGNAAVYYKAAAELKSWGGRYTEAKELFDVAIPLLKAETTTDCTSLLETCEAMKAFCDRNLQGTQDSPMNFSIPDSEKGADGQTPAPNVGQAAADTYQGPVIEEIMDEDPEAPCAVANGASSSSAPSSAAPAMQGVAELRCLTAADAEEASQVCSGASGSLFDSSADLQAHLEAAGKGICWAAGGEQICGVALCGSDGVFGHLLQISVTPGEEVLVKDTKKRLIDRCQQACKERGLRGLRATSAGKDDEALFKGFGWTSHLVWSSPTDDRPHKKGRTNGSSAASSSSGAPPIDPELRRDGKDVNSFYQAWDKVNVEKALVVEEGLDPAIVPEDQRPLADFGDLDRHLDVSRKICKFSWDQSSTGVSIYVPFDGVGRLPEQDVQVEFREIGFLLTIQKDGKKHWYKIPNLCNPIDAGASRKSVKTDQVVVKLRKQRASSSCLRIWNALAEFFGRFPASFIFFTVDKKIKKEKRRI</sequence>
<name>A0A9P1BG89_9DINO</name>
<dbReference type="SMART" id="SM00028">
    <property type="entry name" value="TPR"/>
    <property type="match status" value="4"/>
</dbReference>
<reference evidence="7" key="1">
    <citation type="submission" date="2022-10" db="EMBL/GenBank/DDBJ databases">
        <authorList>
            <person name="Chen Y."/>
            <person name="Dougan E. K."/>
            <person name="Chan C."/>
            <person name="Rhodes N."/>
            <person name="Thang M."/>
        </authorList>
    </citation>
    <scope>NUCLEOTIDE SEQUENCE</scope>
</reference>
<dbReference type="Proteomes" id="UP001152797">
    <property type="component" value="Unassembled WGS sequence"/>
</dbReference>
<feature type="coiled-coil region" evidence="4">
    <location>
        <begin position="131"/>
        <end position="158"/>
    </location>
</feature>
<organism evidence="7">
    <name type="scientific">Cladocopium goreaui</name>
    <dbReference type="NCBI Taxonomy" id="2562237"/>
    <lineage>
        <taxon>Eukaryota</taxon>
        <taxon>Sar</taxon>
        <taxon>Alveolata</taxon>
        <taxon>Dinophyceae</taxon>
        <taxon>Suessiales</taxon>
        <taxon>Symbiodiniaceae</taxon>
        <taxon>Cladocopium</taxon>
    </lineage>
</organism>
<evidence type="ECO:0000313" key="8">
    <source>
        <dbReference type="EMBL" id="CAL4760059.1"/>
    </source>
</evidence>
<dbReference type="CDD" id="cd06468">
    <property type="entry name" value="p23_CacyBP"/>
    <property type="match status" value="1"/>
</dbReference>
<gene>
    <name evidence="7" type="ORF">C1SCF055_LOCUS1307</name>
</gene>
<dbReference type="InterPro" id="IPR007052">
    <property type="entry name" value="CS_dom"/>
</dbReference>
<dbReference type="SUPFAM" id="SSF48452">
    <property type="entry name" value="TPR-like"/>
    <property type="match status" value="1"/>
</dbReference>
<dbReference type="PANTHER" id="PTHR45641:SF19">
    <property type="entry name" value="NEPHROCYSTIN-3"/>
    <property type="match status" value="1"/>
</dbReference>
<evidence type="ECO:0000256" key="5">
    <source>
        <dbReference type="SAM" id="MobiDB-lite"/>
    </source>
</evidence>
<dbReference type="AlphaFoldDB" id="A0A9P1BG89"/>
<feature type="compositionally biased region" description="Low complexity" evidence="5">
    <location>
        <begin position="851"/>
        <end position="861"/>
    </location>
</feature>
<comment type="caution">
    <text evidence="7">The sequence shown here is derived from an EMBL/GenBank/DDBJ whole genome shotgun (WGS) entry which is preliminary data.</text>
</comment>
<evidence type="ECO:0000256" key="2">
    <source>
        <dbReference type="ARBA" id="ARBA00022803"/>
    </source>
</evidence>
<dbReference type="SUPFAM" id="SSF49764">
    <property type="entry name" value="HSP20-like chaperones"/>
    <property type="match status" value="1"/>
</dbReference>
<feature type="repeat" description="TPR" evidence="3">
    <location>
        <begin position="361"/>
        <end position="394"/>
    </location>
</feature>
<evidence type="ECO:0000256" key="3">
    <source>
        <dbReference type="PROSITE-ProRule" id="PRU00339"/>
    </source>
</evidence>
<feature type="region of interest" description="Disordered" evidence="5">
    <location>
        <begin position="639"/>
        <end position="664"/>
    </location>
</feature>
<evidence type="ECO:0000313" key="9">
    <source>
        <dbReference type="Proteomes" id="UP001152797"/>
    </source>
</evidence>
<evidence type="ECO:0000259" key="6">
    <source>
        <dbReference type="PROSITE" id="PS51203"/>
    </source>
</evidence>
<dbReference type="EMBL" id="CAMXCT030000032">
    <property type="protein sequence ID" value="CAL4760059.1"/>
    <property type="molecule type" value="Genomic_DNA"/>
</dbReference>
<accession>A0A9P1BG89</accession>
<dbReference type="Gene3D" id="1.25.40.10">
    <property type="entry name" value="Tetratricopeptide repeat domain"/>
    <property type="match status" value="2"/>
</dbReference>
<dbReference type="Pfam" id="PF04969">
    <property type="entry name" value="CS"/>
    <property type="match status" value="1"/>
</dbReference>
<feature type="domain" description="CS" evidence="6">
    <location>
        <begin position="923"/>
        <end position="1020"/>
    </location>
</feature>
<dbReference type="InterPro" id="IPR008978">
    <property type="entry name" value="HSP20-like_chaperone"/>
</dbReference>
<dbReference type="GO" id="GO:0031625">
    <property type="term" value="F:ubiquitin protein ligase binding"/>
    <property type="evidence" value="ECO:0007669"/>
    <property type="project" value="InterPro"/>
</dbReference>
<protein>
    <recommendedName>
        <fullName evidence="6">CS domain-containing protein</fullName>
    </recommendedName>
</protein>
<dbReference type="InterPro" id="IPR019734">
    <property type="entry name" value="TPR_rpt"/>
</dbReference>
<evidence type="ECO:0000256" key="4">
    <source>
        <dbReference type="SAM" id="Coils"/>
    </source>
</evidence>
<dbReference type="GO" id="GO:0044548">
    <property type="term" value="F:S100 protein binding"/>
    <property type="evidence" value="ECO:0007669"/>
    <property type="project" value="InterPro"/>
</dbReference>
<dbReference type="Pfam" id="PF13424">
    <property type="entry name" value="TPR_12"/>
    <property type="match status" value="2"/>
</dbReference>
<dbReference type="Gene3D" id="2.60.40.790">
    <property type="match status" value="1"/>
</dbReference>
<dbReference type="InterPro" id="IPR037893">
    <property type="entry name" value="CS_CacyBP"/>
</dbReference>
<dbReference type="EMBL" id="CAMXCT010000032">
    <property type="protein sequence ID" value="CAI3972747.1"/>
    <property type="molecule type" value="Genomic_DNA"/>
</dbReference>
<keyword evidence="9" id="KW-1185">Reference proteome</keyword>